<protein>
    <submittedName>
        <fullName evidence="1">Uncharacterized protein</fullName>
    </submittedName>
</protein>
<evidence type="ECO:0000313" key="1">
    <source>
        <dbReference type="EMBL" id="EZP78331.1"/>
    </source>
</evidence>
<dbReference type="EMBL" id="JFYZ01000030">
    <property type="protein sequence ID" value="EZP78331.1"/>
    <property type="molecule type" value="Genomic_DNA"/>
</dbReference>
<sequence>MPADASLPPQPLSAHAVGEVALDYDRSKPGSDRIAWGEMEPKHRMLMGQVINDGKRAYLTDRTLLLAAPESDPASKVTFIETYDFIDEGKSILFFTVEKGRPFNGIYKLDIATGKTSPMPTDAQHNETHSFPNVLCGWLPRCKWRFDDLAYWSGAVLCPACWCSRFVTAGPDGIRELGPTLLCRL</sequence>
<comment type="caution">
    <text evidence="1">The sequence shown here is derived from an EMBL/GenBank/DDBJ whole genome shotgun (WGS) entry which is preliminary data.</text>
</comment>
<proteinExistence type="predicted"/>
<dbReference type="AlphaFoldDB" id="A0A031JRV6"/>
<organism evidence="1 2">
    <name type="scientific">Novosphingobium resinovorum</name>
    <dbReference type="NCBI Taxonomy" id="158500"/>
    <lineage>
        <taxon>Bacteria</taxon>
        <taxon>Pseudomonadati</taxon>
        <taxon>Pseudomonadota</taxon>
        <taxon>Alphaproteobacteria</taxon>
        <taxon>Sphingomonadales</taxon>
        <taxon>Sphingomonadaceae</taxon>
        <taxon>Novosphingobium</taxon>
    </lineage>
</organism>
<evidence type="ECO:0000313" key="2">
    <source>
        <dbReference type="Proteomes" id="UP000024329"/>
    </source>
</evidence>
<dbReference type="PATRIC" id="fig|158500.4.peg.4377"/>
<name>A0A031JRV6_9SPHN</name>
<dbReference type="eggNOG" id="COG0823">
    <property type="taxonomic scope" value="Bacteria"/>
</dbReference>
<dbReference type="Proteomes" id="UP000024329">
    <property type="component" value="Unassembled WGS sequence"/>
</dbReference>
<reference evidence="1 2" key="1">
    <citation type="submission" date="2014-03" db="EMBL/GenBank/DDBJ databases">
        <title>Whole genome sequence of Novosphingobium resinovorum KF1.</title>
        <authorList>
            <person name="Gan H.M."/>
            <person name="Gan H.Y."/>
            <person name="Chew T.H."/>
            <person name="Savka M.A."/>
        </authorList>
    </citation>
    <scope>NUCLEOTIDE SEQUENCE [LARGE SCALE GENOMIC DNA]</scope>
    <source>
        <strain evidence="1 2">KF1</strain>
    </source>
</reference>
<gene>
    <name evidence="1" type="ORF">BV97_04307</name>
</gene>
<accession>A0A031JRV6</accession>